<dbReference type="GO" id="GO:0008270">
    <property type="term" value="F:zinc ion binding"/>
    <property type="evidence" value="ECO:0007669"/>
    <property type="project" value="UniProtKB-KW"/>
</dbReference>
<evidence type="ECO:0000313" key="6">
    <source>
        <dbReference type="EMBL" id="CAE8662184.1"/>
    </source>
</evidence>
<evidence type="ECO:0000256" key="2">
    <source>
        <dbReference type="ARBA" id="ARBA00022771"/>
    </source>
</evidence>
<evidence type="ECO:0000259" key="5">
    <source>
        <dbReference type="PROSITE" id="PS50103"/>
    </source>
</evidence>
<evidence type="ECO:0000313" key="7">
    <source>
        <dbReference type="Proteomes" id="UP000626109"/>
    </source>
</evidence>
<dbReference type="EMBL" id="CAJNNW010018002">
    <property type="protein sequence ID" value="CAE8662184.1"/>
    <property type="molecule type" value="Genomic_DNA"/>
</dbReference>
<keyword evidence="2 4" id="KW-0863">Zinc-finger</keyword>
<dbReference type="SUPFAM" id="SSF90229">
    <property type="entry name" value="CCCH zinc finger"/>
    <property type="match status" value="1"/>
</dbReference>
<gene>
    <name evidence="6" type="ORF">PGLA2088_LOCUS14761</name>
</gene>
<dbReference type="PROSITE" id="PS50103">
    <property type="entry name" value="ZF_C3H1"/>
    <property type="match status" value="1"/>
</dbReference>
<reference evidence="6" key="1">
    <citation type="submission" date="2021-02" db="EMBL/GenBank/DDBJ databases">
        <authorList>
            <person name="Dougan E. K."/>
            <person name="Rhodes N."/>
            <person name="Thang M."/>
            <person name="Chan C."/>
        </authorList>
    </citation>
    <scope>NUCLEOTIDE SEQUENCE</scope>
</reference>
<dbReference type="Proteomes" id="UP000626109">
    <property type="component" value="Unassembled WGS sequence"/>
</dbReference>
<keyword evidence="1 4" id="KW-0479">Metal-binding</keyword>
<keyword evidence="3 4" id="KW-0862">Zinc</keyword>
<dbReference type="AlphaFoldDB" id="A0A813J1E8"/>
<evidence type="ECO:0000256" key="3">
    <source>
        <dbReference type="ARBA" id="ARBA00022833"/>
    </source>
</evidence>
<protein>
    <recommendedName>
        <fullName evidence="5">C3H1-type domain-containing protein</fullName>
    </recommendedName>
</protein>
<proteinExistence type="predicted"/>
<name>A0A813J1E8_POLGL</name>
<evidence type="ECO:0000256" key="4">
    <source>
        <dbReference type="PROSITE-ProRule" id="PRU00723"/>
    </source>
</evidence>
<organism evidence="6 7">
    <name type="scientific">Polarella glacialis</name>
    <name type="common">Dinoflagellate</name>
    <dbReference type="NCBI Taxonomy" id="89957"/>
    <lineage>
        <taxon>Eukaryota</taxon>
        <taxon>Sar</taxon>
        <taxon>Alveolata</taxon>
        <taxon>Dinophyceae</taxon>
        <taxon>Suessiales</taxon>
        <taxon>Suessiaceae</taxon>
        <taxon>Polarella</taxon>
    </lineage>
</organism>
<sequence>MEGDKVWFDIVPGEKDPSKTAAKNVVGGSGYPMGKGYDKGYGKGYGKDMWGMMPMWGYGGFGGKGFGGGGGKGFGGGTGVCRQFQQGNCTFGDSCKFSH</sequence>
<feature type="domain" description="C3H1-type" evidence="5">
    <location>
        <begin position="75"/>
        <end position="99"/>
    </location>
</feature>
<dbReference type="Pfam" id="PF18044">
    <property type="entry name" value="zf-CCCH_4"/>
    <property type="match status" value="1"/>
</dbReference>
<accession>A0A813J1E8</accession>
<evidence type="ECO:0000256" key="1">
    <source>
        <dbReference type="ARBA" id="ARBA00022723"/>
    </source>
</evidence>
<dbReference type="InterPro" id="IPR041367">
    <property type="entry name" value="Znf-CCCH_4"/>
</dbReference>
<dbReference type="Gene3D" id="4.10.1000.10">
    <property type="entry name" value="Zinc finger, CCCH-type"/>
    <property type="match status" value="1"/>
</dbReference>
<feature type="zinc finger region" description="C3H1-type" evidence="4">
    <location>
        <begin position="75"/>
        <end position="99"/>
    </location>
</feature>
<dbReference type="InterPro" id="IPR000571">
    <property type="entry name" value="Znf_CCCH"/>
</dbReference>
<comment type="caution">
    <text evidence="6">The sequence shown here is derived from an EMBL/GenBank/DDBJ whole genome shotgun (WGS) entry which is preliminary data.</text>
</comment>
<dbReference type="InterPro" id="IPR036855">
    <property type="entry name" value="Znf_CCCH_sf"/>
</dbReference>